<dbReference type="InParanoid" id="D8LIX9"/>
<dbReference type="Gene3D" id="2.130.10.30">
    <property type="entry name" value="Regulator of chromosome condensation 1/beta-lactamase-inhibitor protein II"/>
    <property type="match status" value="2"/>
</dbReference>
<dbReference type="eggNOG" id="KOG1427">
    <property type="taxonomic scope" value="Eukaryota"/>
</dbReference>
<organism evidence="5 6">
    <name type="scientific">Ectocarpus siliculosus</name>
    <name type="common">Brown alga</name>
    <name type="synonym">Conferva siliculosa</name>
    <dbReference type="NCBI Taxonomy" id="2880"/>
    <lineage>
        <taxon>Eukaryota</taxon>
        <taxon>Sar</taxon>
        <taxon>Stramenopiles</taxon>
        <taxon>Ochrophyta</taxon>
        <taxon>PX clade</taxon>
        <taxon>Phaeophyceae</taxon>
        <taxon>Ectocarpales</taxon>
        <taxon>Ectocarpaceae</taxon>
        <taxon>Ectocarpus</taxon>
    </lineage>
</organism>
<dbReference type="GO" id="GO:0031267">
    <property type="term" value="F:small GTPase binding"/>
    <property type="evidence" value="ECO:0007669"/>
    <property type="project" value="TreeGrafter"/>
</dbReference>
<keyword evidence="1" id="KW-0677">Repeat</keyword>
<dbReference type="EMBL" id="FN649733">
    <property type="protein sequence ID" value="CBN76863.1"/>
    <property type="molecule type" value="Genomic_DNA"/>
</dbReference>
<evidence type="ECO:0000313" key="6">
    <source>
        <dbReference type="Proteomes" id="UP000002630"/>
    </source>
</evidence>
<evidence type="ECO:0000313" key="5">
    <source>
        <dbReference type="EMBL" id="CBN76863.1"/>
    </source>
</evidence>
<feature type="compositionally biased region" description="Low complexity" evidence="3">
    <location>
        <begin position="87"/>
        <end position="100"/>
    </location>
</feature>
<evidence type="ECO:0000256" key="3">
    <source>
        <dbReference type="SAM" id="MobiDB-lite"/>
    </source>
</evidence>
<feature type="region of interest" description="Disordered" evidence="3">
    <location>
        <begin position="529"/>
        <end position="582"/>
    </location>
</feature>
<dbReference type="Pfam" id="PF25390">
    <property type="entry name" value="WD40_RLD"/>
    <property type="match status" value="1"/>
</dbReference>
<dbReference type="SUPFAM" id="SSF50985">
    <property type="entry name" value="RCC1/BLIP-II"/>
    <property type="match status" value="1"/>
</dbReference>
<dbReference type="EMBL" id="FN648409">
    <property type="protein sequence ID" value="CBN76863.1"/>
    <property type="molecule type" value="Genomic_DNA"/>
</dbReference>
<protein>
    <recommendedName>
        <fullName evidence="4">RCC1-like domain-containing protein</fullName>
    </recommendedName>
</protein>
<dbReference type="PROSITE" id="PS50012">
    <property type="entry name" value="RCC1_3"/>
    <property type="match status" value="5"/>
</dbReference>
<dbReference type="PRINTS" id="PR00633">
    <property type="entry name" value="RCCNDNSATION"/>
</dbReference>
<sequence>MPKDAEAERLKKMKKMSRVLGINIHQVAAMLEKQERAANGEIDEEEETPPAAAAAAAAPAAAASASPENDDPFSKFMREQNGGAEGEGAAAAGSGAASSAVTAKPSAKKKEEEMPPCTVLFIGGTDWTALGRRPTEGDILCPKRLLSFPKKIKSVASGPTACHSVCIDVQGGVYTWGRNEFGGLGHGDTAPRAHPTLVAALSGTRMKQASCGKTHTGILAENGTLYMMGGGKLGQLGLGRAVESCTEPKAVEVPGGTVEKVACGAEFTAIIDNRGRLLTFGSPQDGQLGGGTTGEFIEKAGKISYDLVLAPAVVPTFFSKDARTKAIEEFRGVELADIACGKSHGVAVEKGPRARVFTWGFGGYGRLGHACQDQELRPRMVDVLARMTHLKVTKVAAGAGCSLAITENGHLFYWGKLPNAPRGEATMYPKIVEDLSNWQTRSVAGSNGALLVAAETSTISWGTSVAGELGYGEEIGTPRTSTKPKLVNALEGLTVMQVAMGLGHSLLLAEENEKSQAILKGLGECVPFEGEGGGGGAEEEEEEEGPPAKKRRGRPAGSSKKGGKGSSKKGGAGAKGKGKAKR</sequence>
<accession>D8LIX9</accession>
<feature type="repeat" description="RCC1" evidence="2">
    <location>
        <begin position="171"/>
        <end position="222"/>
    </location>
</feature>
<dbReference type="AlphaFoldDB" id="D8LIX9"/>
<evidence type="ECO:0000256" key="2">
    <source>
        <dbReference type="PROSITE-ProRule" id="PRU00235"/>
    </source>
</evidence>
<dbReference type="Proteomes" id="UP000002630">
    <property type="component" value="Linkage Group LG08"/>
</dbReference>
<evidence type="ECO:0000256" key="1">
    <source>
        <dbReference type="ARBA" id="ARBA00022737"/>
    </source>
</evidence>
<evidence type="ECO:0000259" key="4">
    <source>
        <dbReference type="Pfam" id="PF25390"/>
    </source>
</evidence>
<dbReference type="InterPro" id="IPR058923">
    <property type="entry name" value="RCC1-like_dom"/>
</dbReference>
<dbReference type="OMA" id="GKWKNTG"/>
<keyword evidence="6" id="KW-1185">Reference proteome</keyword>
<feature type="repeat" description="RCC1" evidence="2">
    <location>
        <begin position="275"/>
        <end position="351"/>
    </location>
</feature>
<dbReference type="GO" id="GO:0016020">
    <property type="term" value="C:membrane"/>
    <property type="evidence" value="ECO:0007669"/>
    <property type="project" value="TreeGrafter"/>
</dbReference>
<feature type="repeat" description="RCC1" evidence="2">
    <location>
        <begin position="354"/>
        <end position="408"/>
    </location>
</feature>
<feature type="repeat" description="RCC1" evidence="2">
    <location>
        <begin position="223"/>
        <end position="274"/>
    </location>
</feature>
<dbReference type="PANTHER" id="PTHR46207:SF1">
    <property type="entry name" value="PROTEIN RCC2"/>
    <property type="match status" value="1"/>
</dbReference>
<dbReference type="STRING" id="2880.D8LIX9"/>
<feature type="region of interest" description="Disordered" evidence="3">
    <location>
        <begin position="35"/>
        <end position="113"/>
    </location>
</feature>
<feature type="compositionally biased region" description="Low complexity" evidence="3">
    <location>
        <begin position="49"/>
        <end position="67"/>
    </location>
</feature>
<dbReference type="InterPro" id="IPR009091">
    <property type="entry name" value="RCC1/BLIP-II"/>
</dbReference>
<reference evidence="5 6" key="1">
    <citation type="journal article" date="2010" name="Nature">
        <title>The Ectocarpus genome and the independent evolution of multicellularity in brown algae.</title>
        <authorList>
            <person name="Cock J.M."/>
            <person name="Sterck L."/>
            <person name="Rouze P."/>
            <person name="Scornet D."/>
            <person name="Allen A.E."/>
            <person name="Amoutzias G."/>
            <person name="Anthouard V."/>
            <person name="Artiguenave F."/>
            <person name="Aury J.M."/>
            <person name="Badger J.H."/>
            <person name="Beszteri B."/>
            <person name="Billiau K."/>
            <person name="Bonnet E."/>
            <person name="Bothwell J.H."/>
            <person name="Bowler C."/>
            <person name="Boyen C."/>
            <person name="Brownlee C."/>
            <person name="Carrano C.J."/>
            <person name="Charrier B."/>
            <person name="Cho G.Y."/>
            <person name="Coelho S.M."/>
            <person name="Collen J."/>
            <person name="Corre E."/>
            <person name="Da Silva C."/>
            <person name="Delage L."/>
            <person name="Delaroque N."/>
            <person name="Dittami S.M."/>
            <person name="Doulbeau S."/>
            <person name="Elias M."/>
            <person name="Farnham G."/>
            <person name="Gachon C.M."/>
            <person name="Gschloessl B."/>
            <person name="Heesch S."/>
            <person name="Jabbari K."/>
            <person name="Jubin C."/>
            <person name="Kawai H."/>
            <person name="Kimura K."/>
            <person name="Kloareg B."/>
            <person name="Kupper F.C."/>
            <person name="Lang D."/>
            <person name="Le Bail A."/>
            <person name="Leblanc C."/>
            <person name="Lerouge P."/>
            <person name="Lohr M."/>
            <person name="Lopez P.J."/>
            <person name="Martens C."/>
            <person name="Maumus F."/>
            <person name="Michel G."/>
            <person name="Miranda-Saavedra D."/>
            <person name="Morales J."/>
            <person name="Moreau H."/>
            <person name="Motomura T."/>
            <person name="Nagasato C."/>
            <person name="Napoli C.A."/>
            <person name="Nelson D.R."/>
            <person name="Nyvall-Collen P."/>
            <person name="Peters A.F."/>
            <person name="Pommier C."/>
            <person name="Potin P."/>
            <person name="Poulain J."/>
            <person name="Quesneville H."/>
            <person name="Read B."/>
            <person name="Rensing S.A."/>
            <person name="Ritter A."/>
            <person name="Rousvoal S."/>
            <person name="Samanta M."/>
            <person name="Samson G."/>
            <person name="Schroeder D.C."/>
            <person name="Segurens B."/>
            <person name="Strittmatter M."/>
            <person name="Tonon T."/>
            <person name="Tregear J.W."/>
            <person name="Valentin K."/>
            <person name="von Dassow P."/>
            <person name="Yamagishi T."/>
            <person name="Van de Peer Y."/>
            <person name="Wincker P."/>
        </authorList>
    </citation>
    <scope>NUCLEOTIDE SEQUENCE [LARGE SCALE GENOMIC DNA]</scope>
    <source>
        <strain evidence="6">Ec32 / CCAP1310/4</strain>
    </source>
</reference>
<proteinExistence type="predicted"/>
<dbReference type="OrthoDB" id="297375at2759"/>
<feature type="domain" description="RCC1-like" evidence="4">
    <location>
        <begin position="120"/>
        <end position="507"/>
    </location>
</feature>
<dbReference type="PANTHER" id="PTHR46207">
    <property type="entry name" value="PROTEIN RCC2"/>
    <property type="match status" value="1"/>
</dbReference>
<name>D8LIX9_ECTSI</name>
<feature type="repeat" description="RCC1" evidence="2">
    <location>
        <begin position="456"/>
        <end position="511"/>
    </location>
</feature>
<dbReference type="InterPro" id="IPR028641">
    <property type="entry name" value="RCC2"/>
</dbReference>
<dbReference type="InterPro" id="IPR000408">
    <property type="entry name" value="Reg_chr_condens"/>
</dbReference>
<gene>
    <name evidence="5" type="ORF">Esi_0023_0105</name>
</gene>